<organism evidence="10 11">
    <name type="scientific">Dokdonella fugitiva</name>
    <dbReference type="NCBI Taxonomy" id="328517"/>
    <lineage>
        <taxon>Bacteria</taxon>
        <taxon>Pseudomonadati</taxon>
        <taxon>Pseudomonadota</taxon>
        <taxon>Gammaproteobacteria</taxon>
        <taxon>Lysobacterales</taxon>
        <taxon>Rhodanobacteraceae</taxon>
        <taxon>Dokdonella</taxon>
    </lineage>
</organism>
<keyword evidence="4" id="KW-1003">Cell membrane</keyword>
<dbReference type="InterPro" id="IPR005495">
    <property type="entry name" value="LptG/LptF_permease"/>
</dbReference>
<evidence type="ECO:0000313" key="10">
    <source>
        <dbReference type="EMBL" id="TCO42739.1"/>
    </source>
</evidence>
<keyword evidence="7 9" id="KW-0472">Membrane</keyword>
<feature type="transmembrane region" description="Helical" evidence="9">
    <location>
        <begin position="12"/>
        <end position="32"/>
    </location>
</feature>
<keyword evidence="6 9" id="KW-1133">Transmembrane helix</keyword>
<evidence type="ECO:0000256" key="8">
    <source>
        <dbReference type="ARBA" id="ARBA00026081"/>
    </source>
</evidence>
<comment type="similarity">
    <text evidence="3">Belongs to the LptF/LptG family.</text>
</comment>
<evidence type="ECO:0000256" key="9">
    <source>
        <dbReference type="SAM" id="Phobius"/>
    </source>
</evidence>
<comment type="subunit">
    <text evidence="8">Component of the lipopolysaccharide transport and assembly complex. The LptBFG transporter is composed of two ATP-binding proteins (LptB) and two transmembrane proteins (LptF and LptG).</text>
</comment>
<gene>
    <name evidence="10" type="ORF">EV148_101145</name>
</gene>
<dbReference type="Pfam" id="PF03739">
    <property type="entry name" value="LptF_LptG"/>
    <property type="match status" value="1"/>
</dbReference>
<name>A0A4R2IFY3_9GAMM</name>
<feature type="transmembrane region" description="Helical" evidence="9">
    <location>
        <begin position="342"/>
        <end position="360"/>
    </location>
</feature>
<dbReference type="EMBL" id="SLWQ01000001">
    <property type="protein sequence ID" value="TCO42739.1"/>
    <property type="molecule type" value="Genomic_DNA"/>
</dbReference>
<comment type="function">
    <text evidence="1">Part of the ABC transporter complex LptBFG involved in the translocation of lipopolysaccharide (LPS) from the inner membrane to the outer membrane.</text>
</comment>
<dbReference type="Proteomes" id="UP000294862">
    <property type="component" value="Unassembled WGS sequence"/>
</dbReference>
<protein>
    <submittedName>
        <fullName evidence="10">Lipopolysaccharide export system permease protein</fullName>
    </submittedName>
</protein>
<dbReference type="GO" id="GO:0055085">
    <property type="term" value="P:transmembrane transport"/>
    <property type="evidence" value="ECO:0007669"/>
    <property type="project" value="InterPro"/>
</dbReference>
<evidence type="ECO:0000256" key="3">
    <source>
        <dbReference type="ARBA" id="ARBA00007725"/>
    </source>
</evidence>
<evidence type="ECO:0000256" key="4">
    <source>
        <dbReference type="ARBA" id="ARBA00022475"/>
    </source>
</evidence>
<feature type="transmembrane region" description="Helical" evidence="9">
    <location>
        <begin position="313"/>
        <end position="336"/>
    </location>
</feature>
<evidence type="ECO:0000256" key="2">
    <source>
        <dbReference type="ARBA" id="ARBA00004651"/>
    </source>
</evidence>
<evidence type="ECO:0000256" key="5">
    <source>
        <dbReference type="ARBA" id="ARBA00022692"/>
    </source>
</evidence>
<proteinExistence type="inferred from homology"/>
<reference evidence="10 11" key="1">
    <citation type="journal article" date="2015" name="Stand. Genomic Sci.">
        <title>Genomic Encyclopedia of Bacterial and Archaeal Type Strains, Phase III: the genomes of soil and plant-associated and newly described type strains.</title>
        <authorList>
            <person name="Whitman W.B."/>
            <person name="Woyke T."/>
            <person name="Klenk H.P."/>
            <person name="Zhou Y."/>
            <person name="Lilburn T.G."/>
            <person name="Beck B.J."/>
            <person name="De Vos P."/>
            <person name="Vandamme P."/>
            <person name="Eisen J.A."/>
            <person name="Garrity G."/>
            <person name="Hugenholtz P."/>
            <person name="Kyrpides N.C."/>
        </authorList>
    </citation>
    <scope>NUCLEOTIDE SEQUENCE [LARGE SCALE GENOMIC DNA]</scope>
    <source>
        <strain evidence="10 11">A3</strain>
    </source>
</reference>
<dbReference type="PANTHER" id="PTHR33529:SF2">
    <property type="entry name" value="LIPOPOLYSACCHARIDE EXPORT SYSTEM PERMEASE PROTEIN LPTG"/>
    <property type="match status" value="1"/>
</dbReference>
<keyword evidence="11" id="KW-1185">Reference proteome</keyword>
<feature type="transmembrane region" description="Helical" evidence="9">
    <location>
        <begin position="105"/>
        <end position="124"/>
    </location>
</feature>
<evidence type="ECO:0000256" key="6">
    <source>
        <dbReference type="ARBA" id="ARBA00022989"/>
    </source>
</evidence>
<accession>A0A4R2IFY3</accession>
<dbReference type="RefSeq" id="WP_131991981.1">
    <property type="nucleotide sequence ID" value="NZ_SLWQ01000001.1"/>
</dbReference>
<sequence>MIRRPVFKRVDRLVAAAVLGAVAVAWAVIVGLDAFRIFIGELNDVGQGQYTLARAAAYVLLTVPRRCYEMFGYAALIGGLLGLGGLAGTGELTALRAAGLSKLRICASVALGLGALTLGVVVLGETLGPYGERKAQALQLAAKSRDVALAKGVLWARDGESVIGARHGRTRGSAGEVDLDGVRVFEFDADGRLRTLSLAGHAVHVDGRWTLHDVRRTVFGDGSATSTKQDTEAWDSQLDPGLLASSIVKAQYMTLRDLDQNIAALDRNRQDASTFREAYWARVFYPLDVLVLAFCAVPFAFGALRSGGLSKRLFIGIVLALGFYLLQRAIVSIGSVYGFHPALANLAPPLLLVALATAYFRRHA</sequence>
<evidence type="ECO:0000256" key="7">
    <source>
        <dbReference type="ARBA" id="ARBA00023136"/>
    </source>
</evidence>
<comment type="caution">
    <text evidence="10">The sequence shown here is derived from an EMBL/GenBank/DDBJ whole genome shotgun (WGS) entry which is preliminary data.</text>
</comment>
<comment type="subcellular location">
    <subcellularLocation>
        <location evidence="2">Cell membrane</location>
        <topology evidence="2">Multi-pass membrane protein</topology>
    </subcellularLocation>
</comment>
<keyword evidence="5 9" id="KW-0812">Transmembrane</keyword>
<dbReference type="InterPro" id="IPR030923">
    <property type="entry name" value="LptG"/>
</dbReference>
<dbReference type="PANTHER" id="PTHR33529">
    <property type="entry name" value="SLR0882 PROTEIN-RELATED"/>
    <property type="match status" value="1"/>
</dbReference>
<dbReference type="GO" id="GO:0015920">
    <property type="term" value="P:lipopolysaccharide transport"/>
    <property type="evidence" value="ECO:0007669"/>
    <property type="project" value="TreeGrafter"/>
</dbReference>
<dbReference type="NCBIfam" id="TIGR04408">
    <property type="entry name" value="LptG_lptG"/>
    <property type="match status" value="1"/>
</dbReference>
<dbReference type="OrthoDB" id="9776227at2"/>
<feature type="transmembrane region" description="Helical" evidence="9">
    <location>
        <begin position="283"/>
        <end position="301"/>
    </location>
</feature>
<evidence type="ECO:0000256" key="1">
    <source>
        <dbReference type="ARBA" id="ARBA00002265"/>
    </source>
</evidence>
<dbReference type="AlphaFoldDB" id="A0A4R2IFY3"/>
<feature type="transmembrane region" description="Helical" evidence="9">
    <location>
        <begin position="70"/>
        <end position="93"/>
    </location>
</feature>
<evidence type="ECO:0000313" key="11">
    <source>
        <dbReference type="Proteomes" id="UP000294862"/>
    </source>
</evidence>
<dbReference type="GO" id="GO:0043190">
    <property type="term" value="C:ATP-binding cassette (ABC) transporter complex"/>
    <property type="evidence" value="ECO:0007669"/>
    <property type="project" value="InterPro"/>
</dbReference>